<evidence type="ECO:0000313" key="3">
    <source>
        <dbReference type="Proteomes" id="UP000003835"/>
    </source>
</evidence>
<evidence type="ECO:0000313" key="2">
    <source>
        <dbReference type="EMBL" id="EDX71801.1"/>
    </source>
</evidence>
<dbReference type="Pfam" id="PF22734">
    <property type="entry name" value="NNH2"/>
    <property type="match status" value="1"/>
</dbReference>
<dbReference type="eggNOG" id="COG5635">
    <property type="taxonomic scope" value="Bacteria"/>
</dbReference>
<proteinExistence type="predicted"/>
<evidence type="ECO:0000259" key="1">
    <source>
        <dbReference type="Pfam" id="PF22734"/>
    </source>
</evidence>
<dbReference type="RefSeq" id="WP_006105234.1">
    <property type="nucleotide sequence ID" value="NZ_DS989869.1"/>
</dbReference>
<dbReference type="Proteomes" id="UP000003835">
    <property type="component" value="Unassembled WGS sequence"/>
</dbReference>
<dbReference type="HOGENOM" id="CLU_2421860_0_0_3"/>
<accession>B4W208</accession>
<dbReference type="STRING" id="118168.MC7420_6887"/>
<reference evidence="2 3" key="1">
    <citation type="submission" date="2008-07" db="EMBL/GenBank/DDBJ databases">
        <authorList>
            <person name="Tandeau de Marsac N."/>
            <person name="Ferriera S."/>
            <person name="Johnson J."/>
            <person name="Kravitz S."/>
            <person name="Beeson K."/>
            <person name="Sutton G."/>
            <person name="Rogers Y.-H."/>
            <person name="Friedman R."/>
            <person name="Frazier M."/>
            <person name="Venter J.C."/>
        </authorList>
    </citation>
    <scope>NUCLEOTIDE SEQUENCE [LARGE SCALE GENOMIC DNA]</scope>
    <source>
        <strain evidence="2 3">PCC 7420</strain>
    </source>
</reference>
<feature type="domain" description="NACHT N-terminal Helical" evidence="1">
    <location>
        <begin position="12"/>
        <end position="80"/>
    </location>
</feature>
<protein>
    <recommendedName>
        <fullName evidence="1">NACHT N-terminal Helical domain-containing protein</fullName>
    </recommendedName>
</protein>
<organism evidence="2 3">
    <name type="scientific">Coleofasciculus chthonoplastes PCC 7420</name>
    <dbReference type="NCBI Taxonomy" id="118168"/>
    <lineage>
        <taxon>Bacteria</taxon>
        <taxon>Bacillati</taxon>
        <taxon>Cyanobacteriota</taxon>
        <taxon>Cyanophyceae</taxon>
        <taxon>Coleofasciculales</taxon>
        <taxon>Coleofasciculaceae</taxon>
        <taxon>Coleofasciculus</taxon>
    </lineage>
</organism>
<dbReference type="InterPro" id="IPR054569">
    <property type="entry name" value="NNH2"/>
</dbReference>
<sequence>MVRRICHLKDCRNLLTGVRSKLNPQDLDKALNAATKTALEQHKRLFYRCPPDFIGRFLTQFFKGSGLAELQKPLNNQGTPVVEERHYGNPE</sequence>
<gene>
    <name evidence="2" type="ORF">MC7420_6887</name>
</gene>
<dbReference type="AlphaFoldDB" id="B4W208"/>
<keyword evidence="3" id="KW-1185">Reference proteome</keyword>
<name>B4W208_9CYAN</name>
<dbReference type="EMBL" id="DS989869">
    <property type="protein sequence ID" value="EDX71801.1"/>
    <property type="molecule type" value="Genomic_DNA"/>
</dbReference>